<feature type="transmembrane region" description="Helical" evidence="6">
    <location>
        <begin position="106"/>
        <end position="127"/>
    </location>
</feature>
<comment type="subcellular location">
    <subcellularLocation>
        <location evidence="1">Cell membrane</location>
        <topology evidence="1">Multi-pass membrane protein</topology>
    </subcellularLocation>
</comment>
<organism evidence="7 8">
    <name type="scientific">Lentzea guizhouensis</name>
    <dbReference type="NCBI Taxonomy" id="1586287"/>
    <lineage>
        <taxon>Bacteria</taxon>
        <taxon>Bacillati</taxon>
        <taxon>Actinomycetota</taxon>
        <taxon>Actinomycetes</taxon>
        <taxon>Pseudonocardiales</taxon>
        <taxon>Pseudonocardiaceae</taxon>
        <taxon>Lentzea</taxon>
    </lineage>
</organism>
<dbReference type="STRING" id="1586287.BBK82_35415"/>
<dbReference type="SUPFAM" id="SSF103473">
    <property type="entry name" value="MFS general substrate transporter"/>
    <property type="match status" value="1"/>
</dbReference>
<dbReference type="PANTHER" id="PTHR23513:SF17">
    <property type="entry name" value="MEMBRANE PROTEIN"/>
    <property type="match status" value="1"/>
</dbReference>
<dbReference type="RefSeq" id="WP_065921598.1">
    <property type="nucleotide sequence ID" value="NZ_CP016793.1"/>
</dbReference>
<dbReference type="Pfam" id="PF07690">
    <property type="entry name" value="MFS_1"/>
    <property type="match status" value="1"/>
</dbReference>
<protein>
    <recommendedName>
        <fullName evidence="9">MFS transporter</fullName>
    </recommendedName>
</protein>
<feature type="transmembrane region" description="Helical" evidence="6">
    <location>
        <begin position="215"/>
        <end position="242"/>
    </location>
</feature>
<feature type="transmembrane region" description="Helical" evidence="6">
    <location>
        <begin position="254"/>
        <end position="274"/>
    </location>
</feature>
<dbReference type="InterPro" id="IPR011701">
    <property type="entry name" value="MFS"/>
</dbReference>
<keyword evidence="3 6" id="KW-0812">Transmembrane</keyword>
<proteinExistence type="predicted"/>
<dbReference type="GO" id="GO:0022857">
    <property type="term" value="F:transmembrane transporter activity"/>
    <property type="evidence" value="ECO:0007669"/>
    <property type="project" value="InterPro"/>
</dbReference>
<dbReference type="KEGG" id="led:BBK82_35415"/>
<dbReference type="GO" id="GO:0005886">
    <property type="term" value="C:plasma membrane"/>
    <property type="evidence" value="ECO:0007669"/>
    <property type="project" value="UniProtKB-SubCell"/>
</dbReference>
<evidence type="ECO:0000256" key="1">
    <source>
        <dbReference type="ARBA" id="ARBA00004651"/>
    </source>
</evidence>
<accession>A0A1B2HZX7</accession>
<dbReference type="InterPro" id="IPR036259">
    <property type="entry name" value="MFS_trans_sf"/>
</dbReference>
<feature type="transmembrane region" description="Helical" evidence="6">
    <location>
        <begin position="12"/>
        <end position="30"/>
    </location>
</feature>
<evidence type="ECO:0000256" key="5">
    <source>
        <dbReference type="ARBA" id="ARBA00023136"/>
    </source>
</evidence>
<dbReference type="OrthoDB" id="4528313at2"/>
<keyword evidence="2" id="KW-1003">Cell membrane</keyword>
<evidence type="ECO:0000256" key="3">
    <source>
        <dbReference type="ARBA" id="ARBA00022692"/>
    </source>
</evidence>
<dbReference type="Proteomes" id="UP000093053">
    <property type="component" value="Chromosome"/>
</dbReference>
<dbReference type="EMBL" id="CP016793">
    <property type="protein sequence ID" value="ANZ43276.1"/>
    <property type="molecule type" value="Genomic_DNA"/>
</dbReference>
<gene>
    <name evidence="7" type="ORF">BBK82_35415</name>
</gene>
<evidence type="ECO:0000256" key="6">
    <source>
        <dbReference type="SAM" id="Phobius"/>
    </source>
</evidence>
<name>A0A1B2HZX7_9PSEU</name>
<keyword evidence="8" id="KW-1185">Reference proteome</keyword>
<feature type="transmembrane region" description="Helical" evidence="6">
    <location>
        <begin position="165"/>
        <end position="185"/>
    </location>
</feature>
<evidence type="ECO:0000313" key="8">
    <source>
        <dbReference type="Proteomes" id="UP000093053"/>
    </source>
</evidence>
<feature type="transmembrane region" description="Helical" evidence="6">
    <location>
        <begin position="82"/>
        <end position="100"/>
    </location>
</feature>
<evidence type="ECO:0000313" key="7">
    <source>
        <dbReference type="EMBL" id="ANZ43276.1"/>
    </source>
</evidence>
<evidence type="ECO:0000256" key="2">
    <source>
        <dbReference type="ARBA" id="ARBA00022475"/>
    </source>
</evidence>
<feature type="transmembrane region" description="Helical" evidence="6">
    <location>
        <begin position="304"/>
        <end position="324"/>
    </location>
</feature>
<feature type="transmembrane region" description="Helical" evidence="6">
    <location>
        <begin position="362"/>
        <end position="387"/>
    </location>
</feature>
<feature type="transmembrane region" description="Helical" evidence="6">
    <location>
        <begin position="281"/>
        <end position="298"/>
    </location>
</feature>
<dbReference type="Gene3D" id="1.20.1250.20">
    <property type="entry name" value="MFS general substrate transporter like domains"/>
    <property type="match status" value="1"/>
</dbReference>
<dbReference type="AlphaFoldDB" id="A0A1B2HZX7"/>
<feature type="transmembrane region" description="Helical" evidence="6">
    <location>
        <begin position="42"/>
        <end position="61"/>
    </location>
</feature>
<keyword evidence="4 6" id="KW-1133">Transmembrane helix</keyword>
<feature type="transmembrane region" description="Helical" evidence="6">
    <location>
        <begin position="336"/>
        <end position="356"/>
    </location>
</feature>
<sequence>MRTSARGNALRWAAAYASSVTGDSVFFLALSWTAARAGGPEAVGIVTAAGALPRAVLLLGGGVLADRLGAHRVAIGMDMSRGVLVLAAAAIMTITAPQLWLLVPLAFVFGVLDALYLPAVSALPALITTPDGLDRIQGLRGLALRAGNLAGPLVGGIALAHNGEAAAFGGAGALFLVSLALLLVVRTHPRVVTRPERSHWRDLRAGVRYLRGHRVLAPLTLVIGISELSFAGPLVIGVVLLVEQRGWGPTGMGWIVGGFAAGGGLAALALAAGLRPPRPGLVMPALLTAGGIAIIGMVCVADLVTVTALAAAVGAVVGVASTLAATLGQAHCDPAYLGRTASVLALATVGLTPLLYPLTGAAAAALGVTAVFVGCGTLVLTAAFTAFSSAALRGAELDHEESSR</sequence>
<dbReference type="PANTHER" id="PTHR23513">
    <property type="entry name" value="INTEGRAL MEMBRANE EFFLUX PROTEIN-RELATED"/>
    <property type="match status" value="1"/>
</dbReference>
<reference evidence="7 8" key="1">
    <citation type="submission" date="2016-07" db="EMBL/GenBank/DDBJ databases">
        <title>Complete genome sequence of the Lentzea guizhouensis DHS C013.</title>
        <authorList>
            <person name="Cao C."/>
        </authorList>
    </citation>
    <scope>NUCLEOTIDE SEQUENCE [LARGE SCALE GENOMIC DNA]</scope>
    <source>
        <strain evidence="7 8">DHS C013</strain>
    </source>
</reference>
<feature type="transmembrane region" description="Helical" evidence="6">
    <location>
        <begin position="139"/>
        <end position="159"/>
    </location>
</feature>
<evidence type="ECO:0008006" key="9">
    <source>
        <dbReference type="Google" id="ProtNLM"/>
    </source>
</evidence>
<evidence type="ECO:0000256" key="4">
    <source>
        <dbReference type="ARBA" id="ARBA00022989"/>
    </source>
</evidence>
<keyword evidence="5 6" id="KW-0472">Membrane</keyword>